<feature type="non-terminal residue" evidence="2">
    <location>
        <position position="1"/>
    </location>
</feature>
<dbReference type="EMBL" id="CAJOBD010010892">
    <property type="protein sequence ID" value="CAF4159607.1"/>
    <property type="molecule type" value="Genomic_DNA"/>
</dbReference>
<name>A0A819YH30_9BILA</name>
<dbReference type="PANTHER" id="PTHR46580">
    <property type="entry name" value="SENSOR KINASE-RELATED"/>
    <property type="match status" value="1"/>
</dbReference>
<dbReference type="Proteomes" id="UP000663836">
    <property type="component" value="Unassembled WGS sequence"/>
</dbReference>
<dbReference type="SUPFAM" id="SSF69318">
    <property type="entry name" value="Integrin alpha N-terminal domain"/>
    <property type="match status" value="1"/>
</dbReference>
<reference evidence="2" key="1">
    <citation type="submission" date="2021-02" db="EMBL/GenBank/DDBJ databases">
        <authorList>
            <person name="Nowell W R."/>
        </authorList>
    </citation>
    <scope>NUCLEOTIDE SEQUENCE</scope>
</reference>
<evidence type="ECO:0000313" key="2">
    <source>
        <dbReference type="EMBL" id="CAF4159607.1"/>
    </source>
</evidence>
<protein>
    <recommendedName>
        <fullName evidence="4">VCBS repeat-containing protein</fullName>
    </recommendedName>
</protein>
<proteinExistence type="predicted"/>
<organism evidence="2 3">
    <name type="scientific">Rotaria sordida</name>
    <dbReference type="NCBI Taxonomy" id="392033"/>
    <lineage>
        <taxon>Eukaryota</taxon>
        <taxon>Metazoa</taxon>
        <taxon>Spiralia</taxon>
        <taxon>Gnathifera</taxon>
        <taxon>Rotifera</taxon>
        <taxon>Eurotatoria</taxon>
        <taxon>Bdelloidea</taxon>
        <taxon>Philodinida</taxon>
        <taxon>Philodinidae</taxon>
        <taxon>Rotaria</taxon>
    </lineage>
</organism>
<comment type="caution">
    <text evidence="2">The sequence shown here is derived from an EMBL/GenBank/DDBJ whole genome shotgun (WGS) entry which is preliminary data.</text>
</comment>
<dbReference type="Gene3D" id="2.130.10.130">
    <property type="entry name" value="Integrin alpha, N-terminal"/>
    <property type="match status" value="1"/>
</dbReference>
<evidence type="ECO:0008006" key="4">
    <source>
        <dbReference type="Google" id="ProtNLM"/>
    </source>
</evidence>
<dbReference type="Pfam" id="PF13517">
    <property type="entry name" value="FG-GAP_3"/>
    <property type="match status" value="1"/>
</dbReference>
<keyword evidence="1" id="KW-0732">Signal</keyword>
<dbReference type="AlphaFoldDB" id="A0A819YH30"/>
<dbReference type="InterPro" id="IPR013517">
    <property type="entry name" value="FG-GAP"/>
</dbReference>
<accession>A0A819YH30</accession>
<dbReference type="InterPro" id="IPR028994">
    <property type="entry name" value="Integrin_alpha_N"/>
</dbReference>
<evidence type="ECO:0000313" key="3">
    <source>
        <dbReference type="Proteomes" id="UP000663836"/>
    </source>
</evidence>
<gene>
    <name evidence="2" type="ORF">JBS370_LOCUS34427</name>
</gene>
<dbReference type="Pfam" id="PF01839">
    <property type="entry name" value="FG-GAP"/>
    <property type="match status" value="1"/>
</dbReference>
<evidence type="ECO:0000256" key="1">
    <source>
        <dbReference type="ARBA" id="ARBA00022729"/>
    </source>
</evidence>
<sequence>DASAAIFISVRDFNHDNQLDIAVANYRANNIVVLFGFEDTSFLLGAAYQTGIGSGPIALVIDDFDNDTRLDIAVANYLSNDISIFLGYNREPFAGMTSYSIGSGSQLHSIVINDLNNDGWLDIVVGDYGTDNLGILFGRGNEVFDSVIIYSAEIRSAPYSVAITDFNNDTHLDIVVTNSQTYDIAIFLSYGYETFTSGMIY</sequence>